<evidence type="ECO:0000313" key="2">
    <source>
        <dbReference type="Proteomes" id="UP000284706"/>
    </source>
</evidence>
<dbReference type="OrthoDB" id="3043660at2759"/>
<comment type="caution">
    <text evidence="1">The sequence shown here is derived from an EMBL/GenBank/DDBJ whole genome shotgun (WGS) entry which is preliminary data.</text>
</comment>
<dbReference type="EMBL" id="NHYE01005447">
    <property type="protein sequence ID" value="PPQ72638.1"/>
    <property type="molecule type" value="Genomic_DNA"/>
</dbReference>
<dbReference type="AlphaFoldDB" id="A0A409W2F3"/>
<dbReference type="InParanoid" id="A0A409W2F3"/>
<organism evidence="1 2">
    <name type="scientific">Gymnopilus dilepis</name>
    <dbReference type="NCBI Taxonomy" id="231916"/>
    <lineage>
        <taxon>Eukaryota</taxon>
        <taxon>Fungi</taxon>
        <taxon>Dikarya</taxon>
        <taxon>Basidiomycota</taxon>
        <taxon>Agaricomycotina</taxon>
        <taxon>Agaricomycetes</taxon>
        <taxon>Agaricomycetidae</taxon>
        <taxon>Agaricales</taxon>
        <taxon>Agaricineae</taxon>
        <taxon>Hymenogastraceae</taxon>
        <taxon>Gymnopilus</taxon>
    </lineage>
</organism>
<protein>
    <submittedName>
        <fullName evidence="1">Uncharacterized protein</fullName>
    </submittedName>
</protein>
<reference evidence="1 2" key="1">
    <citation type="journal article" date="2018" name="Evol. Lett.">
        <title>Horizontal gene cluster transfer increased hallucinogenic mushroom diversity.</title>
        <authorList>
            <person name="Reynolds H.T."/>
            <person name="Vijayakumar V."/>
            <person name="Gluck-Thaler E."/>
            <person name="Korotkin H.B."/>
            <person name="Matheny P.B."/>
            <person name="Slot J.C."/>
        </authorList>
    </citation>
    <scope>NUCLEOTIDE SEQUENCE [LARGE SCALE GENOMIC DNA]</scope>
    <source>
        <strain evidence="1 2">SRW20</strain>
    </source>
</reference>
<sequence length="199" mass="21650">MLVLPALLVRFWLPLQPLEHDEALNLVELPIKVAAAIIGVPQSDHYTMKFILLFTSVASIASALVIPRQICSEASRFGDLIVTSPDNATSFSAGDPVHIKVNFNCAVNTFGIRPEFVDYTIEVPEQFNNGHEPNIVIARRTLPVGATTDEFTATASPFQFLTGLTSPMHHTYPTEGTDGSQVFIQGGTESPITINPFTP</sequence>
<proteinExistence type="predicted"/>
<accession>A0A409W2F3</accession>
<evidence type="ECO:0000313" key="1">
    <source>
        <dbReference type="EMBL" id="PPQ72638.1"/>
    </source>
</evidence>
<dbReference type="Proteomes" id="UP000284706">
    <property type="component" value="Unassembled WGS sequence"/>
</dbReference>
<gene>
    <name evidence="1" type="ORF">CVT26_004345</name>
</gene>
<keyword evidence="2" id="KW-1185">Reference proteome</keyword>
<name>A0A409W2F3_9AGAR</name>